<proteinExistence type="predicted"/>
<dbReference type="SMART" id="SM00554">
    <property type="entry name" value="FAS1"/>
    <property type="match status" value="2"/>
</dbReference>
<gene>
    <name evidence="4" type="ORF">FA15DRAFT_668888</name>
</gene>
<organism evidence="4 5">
    <name type="scientific">Coprinopsis marcescibilis</name>
    <name type="common">Agaric fungus</name>
    <name type="synonym">Psathyrella marcescibilis</name>
    <dbReference type="NCBI Taxonomy" id="230819"/>
    <lineage>
        <taxon>Eukaryota</taxon>
        <taxon>Fungi</taxon>
        <taxon>Dikarya</taxon>
        <taxon>Basidiomycota</taxon>
        <taxon>Agaricomycotina</taxon>
        <taxon>Agaricomycetes</taxon>
        <taxon>Agaricomycetidae</taxon>
        <taxon>Agaricales</taxon>
        <taxon>Agaricineae</taxon>
        <taxon>Psathyrellaceae</taxon>
        <taxon>Coprinopsis</taxon>
    </lineage>
</organism>
<protein>
    <submittedName>
        <fullName evidence="4">FAS1 domain-containing protein</fullName>
    </submittedName>
</protein>
<feature type="domain" description="FAS1" evidence="3">
    <location>
        <begin position="315"/>
        <end position="516"/>
    </location>
</feature>
<dbReference type="Pfam" id="PF02469">
    <property type="entry name" value="Fasciclin"/>
    <property type="match status" value="1"/>
</dbReference>
<evidence type="ECO:0000256" key="2">
    <source>
        <dbReference type="SAM" id="SignalP"/>
    </source>
</evidence>
<name>A0A5C3KXG3_COPMA</name>
<dbReference type="SUPFAM" id="SSF82153">
    <property type="entry name" value="FAS1 domain"/>
    <property type="match status" value="2"/>
</dbReference>
<dbReference type="AlphaFoldDB" id="A0A5C3KXG3"/>
<evidence type="ECO:0000259" key="3">
    <source>
        <dbReference type="PROSITE" id="PS50213"/>
    </source>
</evidence>
<dbReference type="InterPro" id="IPR050904">
    <property type="entry name" value="Adhesion/Biosynth-related"/>
</dbReference>
<dbReference type="PANTHER" id="PTHR10900">
    <property type="entry name" value="PERIOSTIN-RELATED"/>
    <property type="match status" value="1"/>
</dbReference>
<dbReference type="Proteomes" id="UP000307440">
    <property type="component" value="Unassembled WGS sequence"/>
</dbReference>
<feature type="chain" id="PRO_5023110983" evidence="2">
    <location>
        <begin position="18"/>
        <end position="552"/>
    </location>
</feature>
<reference evidence="4 5" key="1">
    <citation type="journal article" date="2019" name="Nat. Ecol. Evol.">
        <title>Megaphylogeny resolves global patterns of mushroom evolution.</title>
        <authorList>
            <person name="Varga T."/>
            <person name="Krizsan K."/>
            <person name="Foldi C."/>
            <person name="Dima B."/>
            <person name="Sanchez-Garcia M."/>
            <person name="Sanchez-Ramirez S."/>
            <person name="Szollosi G.J."/>
            <person name="Szarkandi J.G."/>
            <person name="Papp V."/>
            <person name="Albert L."/>
            <person name="Andreopoulos W."/>
            <person name="Angelini C."/>
            <person name="Antonin V."/>
            <person name="Barry K.W."/>
            <person name="Bougher N.L."/>
            <person name="Buchanan P."/>
            <person name="Buyck B."/>
            <person name="Bense V."/>
            <person name="Catcheside P."/>
            <person name="Chovatia M."/>
            <person name="Cooper J."/>
            <person name="Damon W."/>
            <person name="Desjardin D."/>
            <person name="Finy P."/>
            <person name="Geml J."/>
            <person name="Haridas S."/>
            <person name="Hughes K."/>
            <person name="Justo A."/>
            <person name="Karasinski D."/>
            <person name="Kautmanova I."/>
            <person name="Kiss B."/>
            <person name="Kocsube S."/>
            <person name="Kotiranta H."/>
            <person name="LaButti K.M."/>
            <person name="Lechner B.E."/>
            <person name="Liimatainen K."/>
            <person name="Lipzen A."/>
            <person name="Lukacs Z."/>
            <person name="Mihaltcheva S."/>
            <person name="Morgado L.N."/>
            <person name="Niskanen T."/>
            <person name="Noordeloos M.E."/>
            <person name="Ohm R.A."/>
            <person name="Ortiz-Santana B."/>
            <person name="Ovrebo C."/>
            <person name="Racz N."/>
            <person name="Riley R."/>
            <person name="Savchenko A."/>
            <person name="Shiryaev A."/>
            <person name="Soop K."/>
            <person name="Spirin V."/>
            <person name="Szebenyi C."/>
            <person name="Tomsovsky M."/>
            <person name="Tulloss R.E."/>
            <person name="Uehling J."/>
            <person name="Grigoriev I.V."/>
            <person name="Vagvolgyi C."/>
            <person name="Papp T."/>
            <person name="Martin F.M."/>
            <person name="Miettinen O."/>
            <person name="Hibbett D.S."/>
            <person name="Nagy L.G."/>
        </authorList>
    </citation>
    <scope>NUCLEOTIDE SEQUENCE [LARGE SCALE GENOMIC DNA]</scope>
    <source>
        <strain evidence="4 5">CBS 121175</strain>
    </source>
</reference>
<keyword evidence="5" id="KW-1185">Reference proteome</keyword>
<dbReference type="STRING" id="230819.A0A5C3KXG3"/>
<feature type="region of interest" description="Disordered" evidence="1">
    <location>
        <begin position="108"/>
        <end position="143"/>
    </location>
</feature>
<feature type="signal peptide" evidence="2">
    <location>
        <begin position="1"/>
        <end position="17"/>
    </location>
</feature>
<accession>A0A5C3KXG3</accession>
<dbReference type="PANTHER" id="PTHR10900:SF77">
    <property type="entry name" value="FI19380P1"/>
    <property type="match status" value="1"/>
</dbReference>
<keyword evidence="2" id="KW-0732">Signal</keyword>
<dbReference type="EMBL" id="ML210191">
    <property type="protein sequence ID" value="TFK25017.1"/>
    <property type="molecule type" value="Genomic_DNA"/>
</dbReference>
<evidence type="ECO:0000313" key="4">
    <source>
        <dbReference type="EMBL" id="TFK25017.1"/>
    </source>
</evidence>
<dbReference type="Gene3D" id="2.30.180.10">
    <property type="entry name" value="FAS1 domain"/>
    <property type="match status" value="2"/>
</dbReference>
<evidence type="ECO:0000313" key="5">
    <source>
        <dbReference type="Proteomes" id="UP000307440"/>
    </source>
</evidence>
<dbReference type="InterPro" id="IPR000782">
    <property type="entry name" value="FAS1_domain"/>
</dbReference>
<feature type="region of interest" description="Disordered" evidence="1">
    <location>
        <begin position="32"/>
        <end position="57"/>
    </location>
</feature>
<evidence type="ECO:0000256" key="1">
    <source>
        <dbReference type="SAM" id="MobiDB-lite"/>
    </source>
</evidence>
<dbReference type="OrthoDB" id="7700931at2759"/>
<feature type="compositionally biased region" description="Basic and acidic residues" evidence="1">
    <location>
        <begin position="32"/>
        <end position="41"/>
    </location>
</feature>
<dbReference type="InterPro" id="IPR036378">
    <property type="entry name" value="FAS1_dom_sf"/>
</dbReference>
<sequence>MLPVVFLQLFAAGGAFAAAVNFRTQEPFALFGEHDGDDGRPHLPPFPLPHPKPPPPPPGKTVYDVLHGDERFSKLNKAIEFVGDDIIGILNDTDRQLTFFAVPDVALHPPHRRHGHDDDDDDDKKHKKHKHKKGKHGKKHRKHKKDDYLFDIALANASPTDAALKALLLDKSLGLAGALEMIDEFDEVTQELCTCMQDDVSAADDDGDDSDGDDDDDEKERRKRIFKFIVKSILEYHILPHGAYDIDGLGHNTTYETQFHVPSLLGNHGQRVKVSQRFKKLQPRTWINFFSKVTDSAKTDNGIIHVVRHPLLPPASIFQELFLAQHFFSTLTSAIQRTGLTDELDVRYVKDEGHGHLEGSTAATVFAPSNKAFSHLPRRLQIFLFSPFGTRVLRKLLEYHIVPGVVAHADVIHNQTAETNPGDVRYQSPSCPTTDTWNSVFDLPRPEPFRSVNATLKTRLVNHTVDWTAEKFKFTIPIPKHKKEVYETKVFVNHQHVLVPDIVALNGAIHAIDHLLIPCHHRNETVDENIEAPVDPWENWENWLPQWAASND</sequence>
<feature type="compositionally biased region" description="Pro residues" evidence="1">
    <location>
        <begin position="42"/>
        <end position="57"/>
    </location>
</feature>
<dbReference type="PROSITE" id="PS50213">
    <property type="entry name" value="FAS1"/>
    <property type="match status" value="1"/>
</dbReference>
<feature type="compositionally biased region" description="Basic residues" evidence="1">
    <location>
        <begin position="125"/>
        <end position="143"/>
    </location>
</feature>